<dbReference type="Proteomes" id="UP000030745">
    <property type="component" value="Unassembled WGS sequence"/>
</dbReference>
<dbReference type="InterPro" id="IPR036418">
    <property type="entry name" value="Cyt_c_oxidase_su6a_sf"/>
</dbReference>
<evidence type="ECO:0000256" key="3">
    <source>
        <dbReference type="ARBA" id="ARBA00022552"/>
    </source>
</evidence>
<dbReference type="GO" id="GO:0005634">
    <property type="term" value="C:nucleus"/>
    <property type="evidence" value="ECO:0007669"/>
    <property type="project" value="UniProtKB-SubCell"/>
</dbReference>
<dbReference type="Pfam" id="PF05997">
    <property type="entry name" value="Nop52"/>
    <property type="match status" value="1"/>
</dbReference>
<dbReference type="GeneID" id="24142048"/>
<dbReference type="SUPFAM" id="SSF81411">
    <property type="entry name" value="Mitochondrial cytochrome c oxidase subunit VIa"/>
    <property type="match status" value="1"/>
</dbReference>
<dbReference type="GO" id="GO:0006364">
    <property type="term" value="P:rRNA processing"/>
    <property type="evidence" value="ECO:0007669"/>
    <property type="project" value="UniProtKB-KW"/>
</dbReference>
<name>A0A067C4E4_SAPPC</name>
<evidence type="ECO:0000313" key="5">
    <source>
        <dbReference type="EMBL" id="KDO21652.1"/>
    </source>
</evidence>
<dbReference type="InterPro" id="IPR016024">
    <property type="entry name" value="ARM-type_fold"/>
</dbReference>
<organism evidence="5 6">
    <name type="scientific">Saprolegnia parasitica (strain CBS 223.65)</name>
    <dbReference type="NCBI Taxonomy" id="695850"/>
    <lineage>
        <taxon>Eukaryota</taxon>
        <taxon>Sar</taxon>
        <taxon>Stramenopiles</taxon>
        <taxon>Oomycota</taxon>
        <taxon>Saprolegniomycetes</taxon>
        <taxon>Saprolegniales</taxon>
        <taxon>Saprolegniaceae</taxon>
        <taxon>Saprolegnia</taxon>
    </lineage>
</organism>
<dbReference type="AlphaFoldDB" id="A0A067C4E4"/>
<keyword evidence="3" id="KW-0698">rRNA processing</keyword>
<dbReference type="KEGG" id="spar:SPRG_21217"/>
<dbReference type="GO" id="GO:0030688">
    <property type="term" value="C:preribosome, small subunit precursor"/>
    <property type="evidence" value="ECO:0007669"/>
    <property type="project" value="InterPro"/>
</dbReference>
<evidence type="ECO:0000313" key="6">
    <source>
        <dbReference type="Proteomes" id="UP000030745"/>
    </source>
</evidence>
<evidence type="ECO:0000256" key="4">
    <source>
        <dbReference type="ARBA" id="ARBA00023242"/>
    </source>
</evidence>
<keyword evidence="6" id="KW-1185">Reference proteome</keyword>
<dbReference type="OrthoDB" id="2019504at2759"/>
<dbReference type="PANTHER" id="PTHR13026:SF0">
    <property type="entry name" value="RIBOSOMAL RNA PROCESSING 1B"/>
    <property type="match status" value="1"/>
</dbReference>
<accession>A0A067C4E4</accession>
<dbReference type="InterPro" id="IPR010301">
    <property type="entry name" value="RRP1"/>
</dbReference>
<dbReference type="SUPFAM" id="SSF48371">
    <property type="entry name" value="ARM repeat"/>
    <property type="match status" value="1"/>
</dbReference>
<dbReference type="OMA" id="GFWETTV"/>
<reference evidence="5 6" key="1">
    <citation type="journal article" date="2013" name="PLoS Genet.">
        <title>Distinctive expansion of potential virulence genes in the genome of the oomycete fish pathogen Saprolegnia parasitica.</title>
        <authorList>
            <person name="Jiang R.H."/>
            <person name="de Bruijn I."/>
            <person name="Haas B.J."/>
            <person name="Belmonte R."/>
            <person name="Lobach L."/>
            <person name="Christie J."/>
            <person name="van den Ackerveken G."/>
            <person name="Bottin A."/>
            <person name="Bulone V."/>
            <person name="Diaz-Moreno S.M."/>
            <person name="Dumas B."/>
            <person name="Fan L."/>
            <person name="Gaulin E."/>
            <person name="Govers F."/>
            <person name="Grenville-Briggs L.J."/>
            <person name="Horner N.R."/>
            <person name="Levin J.Z."/>
            <person name="Mammella M."/>
            <person name="Meijer H.J."/>
            <person name="Morris P."/>
            <person name="Nusbaum C."/>
            <person name="Oome S."/>
            <person name="Phillips A.J."/>
            <person name="van Rooyen D."/>
            <person name="Rzeszutek E."/>
            <person name="Saraiva M."/>
            <person name="Secombes C.J."/>
            <person name="Seidl M.F."/>
            <person name="Snel B."/>
            <person name="Stassen J.H."/>
            <person name="Sykes S."/>
            <person name="Tripathy S."/>
            <person name="van den Berg H."/>
            <person name="Vega-Arreguin J.C."/>
            <person name="Wawra S."/>
            <person name="Young S.K."/>
            <person name="Zeng Q."/>
            <person name="Dieguez-Uribeondo J."/>
            <person name="Russ C."/>
            <person name="Tyler B.M."/>
            <person name="van West P."/>
        </authorList>
    </citation>
    <scope>NUCLEOTIDE SEQUENCE [LARGE SCALE GENOMIC DNA]</scope>
    <source>
        <strain evidence="5 6">CBS 223.65</strain>
    </source>
</reference>
<comment type="similarity">
    <text evidence="2">Belongs to the RRP1 family.</text>
</comment>
<evidence type="ECO:0000256" key="2">
    <source>
        <dbReference type="ARBA" id="ARBA00006374"/>
    </source>
</evidence>
<dbReference type="Gene3D" id="4.10.95.10">
    <property type="entry name" value="Cytochrome c oxidase, subunit VIa"/>
    <property type="match status" value="1"/>
</dbReference>
<evidence type="ECO:0000256" key="1">
    <source>
        <dbReference type="ARBA" id="ARBA00004123"/>
    </source>
</evidence>
<dbReference type="EMBL" id="KK583283">
    <property type="protein sequence ID" value="KDO21652.1"/>
    <property type="molecule type" value="Genomic_DNA"/>
</dbReference>
<dbReference type="PANTHER" id="PTHR13026">
    <property type="entry name" value="NNP-1 PROTEIN NOVEL NUCLEAR PROTEIN 1 NOP52"/>
    <property type="match status" value="1"/>
</dbReference>
<comment type="subcellular location">
    <subcellularLocation>
        <location evidence="1">Nucleus</location>
    </subcellularLocation>
</comment>
<sequence length="388" mass="43750">MDISAASKFGQKLAHTEKNVRDKAVKSLTLFLVSKKEWTDLDLDKIWKALFYCMWMSDKMKIQQELADNLSKLVHAFPSDELKLRFVHSFFKTIQREWHGIDGLRLDKFYTLVRMMLFQSFKFLEATEFALNEAFASHLATSILSQLPNGLRLHVSDVYLSELFKAVGDSIPADAFVQLLAPFFTLMSTDADKSVAKRVHDLILTPLVAEYFFLDTQHTKPAPTDAETTDEEAEAPKEFAAAALAEVQHRIFEIAAAEETLDRNRNLLYSIYATMYAKTKSATLTKSMRTAARAGARQMSSHATEAEALQQMTLWTNVSKAMIAGMAGLTVVTAISHAGGHEHHHEGEPIVYAHNKLRTKPYPWKYSDCNFFDLECKAKAKAAEQALN</sequence>
<protein>
    <submittedName>
        <fullName evidence="5">Uncharacterized protein</fullName>
    </submittedName>
</protein>
<keyword evidence="4" id="KW-0539">Nucleus</keyword>
<dbReference type="RefSeq" id="XP_012207669.1">
    <property type="nucleotide sequence ID" value="XM_012352279.1"/>
</dbReference>
<dbReference type="STRING" id="695850.A0A067C4E4"/>
<gene>
    <name evidence="5" type="ORF">SPRG_21217</name>
</gene>
<proteinExistence type="inferred from homology"/>
<dbReference type="VEuPathDB" id="FungiDB:SPRG_21217"/>